<evidence type="ECO:0000256" key="1">
    <source>
        <dbReference type="ARBA" id="ARBA00005417"/>
    </source>
</evidence>
<dbReference type="Gene3D" id="3.40.50.300">
    <property type="entry name" value="P-loop containing nucleotide triphosphate hydrolases"/>
    <property type="match status" value="1"/>
</dbReference>
<comment type="similarity">
    <text evidence="1">Belongs to the ABC transporter superfamily.</text>
</comment>
<protein>
    <submittedName>
        <fullName evidence="5">Lipoprotein-releasing system ATP-binding protein LolD</fullName>
        <ecNumber evidence="5">3.6.3.-</ecNumber>
    </submittedName>
</protein>
<evidence type="ECO:0000313" key="8">
    <source>
        <dbReference type="Proteomes" id="UP000093412"/>
    </source>
</evidence>
<dbReference type="PROSITE" id="PS50893">
    <property type="entry name" value="ABC_TRANSPORTER_2"/>
    <property type="match status" value="1"/>
</dbReference>
<keyword evidence="5" id="KW-0449">Lipoprotein</keyword>
<dbReference type="SUPFAM" id="SSF52540">
    <property type="entry name" value="P-loop containing nucleoside triphosphate hydrolases"/>
    <property type="match status" value="1"/>
</dbReference>
<dbReference type="EMBL" id="LRIE01000085">
    <property type="protein sequence ID" value="KZM33567.1"/>
    <property type="molecule type" value="Genomic_DNA"/>
</dbReference>
<evidence type="ECO:0000259" key="4">
    <source>
        <dbReference type="PROSITE" id="PS50893"/>
    </source>
</evidence>
<evidence type="ECO:0000313" key="6">
    <source>
        <dbReference type="EMBL" id="OCI29741.1"/>
    </source>
</evidence>
<dbReference type="InterPro" id="IPR017871">
    <property type="entry name" value="ABC_transporter-like_CS"/>
</dbReference>
<accession>A0A161XAK2</accession>
<dbReference type="Proteomes" id="UP000076447">
    <property type="component" value="Unassembled WGS sequence"/>
</dbReference>
<dbReference type="PANTHER" id="PTHR24220">
    <property type="entry name" value="IMPORT ATP-BINDING PROTEIN"/>
    <property type="match status" value="1"/>
</dbReference>
<evidence type="ECO:0000313" key="7">
    <source>
        <dbReference type="Proteomes" id="UP000076447"/>
    </source>
</evidence>
<dbReference type="InterPro" id="IPR003439">
    <property type="entry name" value="ABC_transporter-like_ATP-bd"/>
</dbReference>
<dbReference type="AlphaFoldDB" id="A0A161XAK2"/>
<dbReference type="RefSeq" id="WP_068627409.1">
    <property type="nucleotide sequence ID" value="NZ_LRIE01000085.1"/>
</dbReference>
<dbReference type="SMART" id="SM00382">
    <property type="entry name" value="AAA"/>
    <property type="match status" value="1"/>
</dbReference>
<dbReference type="EC" id="3.6.3.-" evidence="5"/>
<sequence>MTLATSDLTFAYRKGSAPVIESLTTAFAPGALTAVTGPSGSGKSTLLYILALMLRTTSGEVLWDGRPVTALPDAERSRLRAADVGFVFQDAMLDPARTITDNVCEGALFAGMPARTARTRAAALLDRFGVGHRATHRPGEISGGQAQRVALCRALLTSPRVVFGDEPTGNLDHASARIVWDALHVHARDGATVVIATHDEQLAAEADHRLVLA</sequence>
<dbReference type="EMBL" id="MAQA01000059">
    <property type="protein sequence ID" value="OCI29741.1"/>
    <property type="molecule type" value="Genomic_DNA"/>
</dbReference>
<dbReference type="GO" id="GO:0005886">
    <property type="term" value="C:plasma membrane"/>
    <property type="evidence" value="ECO:0007669"/>
    <property type="project" value="TreeGrafter"/>
</dbReference>
<dbReference type="GO" id="GO:0016887">
    <property type="term" value="F:ATP hydrolysis activity"/>
    <property type="evidence" value="ECO:0007669"/>
    <property type="project" value="InterPro"/>
</dbReference>
<dbReference type="InterPro" id="IPR003593">
    <property type="entry name" value="AAA+_ATPase"/>
</dbReference>
<keyword evidence="8" id="KW-1185">Reference proteome</keyword>
<keyword evidence="3 5" id="KW-0067">ATP-binding</keyword>
<gene>
    <name evidence="5" type="primary">lolD_6</name>
    <name evidence="6" type="synonym">lolD_5</name>
    <name evidence="6" type="ORF">OERS_35640</name>
    <name evidence="5" type="ORF">OJAG_38870</name>
</gene>
<dbReference type="PATRIC" id="fig|43678.3.peg.4058"/>
<name>A0A161XAK2_9CELL</name>
<organism evidence="5 7">
    <name type="scientific">Oerskovia enterophila</name>
    <dbReference type="NCBI Taxonomy" id="43678"/>
    <lineage>
        <taxon>Bacteria</taxon>
        <taxon>Bacillati</taxon>
        <taxon>Actinomycetota</taxon>
        <taxon>Actinomycetes</taxon>
        <taxon>Micrococcales</taxon>
        <taxon>Cellulomonadaceae</taxon>
        <taxon>Oerskovia</taxon>
    </lineage>
</organism>
<comment type="caution">
    <text evidence="5">The sequence shown here is derived from an EMBL/GenBank/DDBJ whole genome shotgun (WGS) entry which is preliminary data.</text>
</comment>
<keyword evidence="2" id="KW-0547">Nucleotide-binding</keyword>
<dbReference type="InterPro" id="IPR015854">
    <property type="entry name" value="ABC_transpr_LolD-like"/>
</dbReference>
<keyword evidence="5" id="KW-0378">Hydrolase</keyword>
<dbReference type="Pfam" id="PF00005">
    <property type="entry name" value="ABC_tran"/>
    <property type="match status" value="1"/>
</dbReference>
<dbReference type="InterPro" id="IPR027417">
    <property type="entry name" value="P-loop_NTPase"/>
</dbReference>
<dbReference type="STRING" id="43678.OJAG_38870"/>
<proteinExistence type="inferred from homology"/>
<dbReference type="OrthoDB" id="9802264at2"/>
<reference evidence="5 7" key="1">
    <citation type="submission" date="2016-01" db="EMBL/GenBank/DDBJ databases">
        <title>Genome sequence of Oerskovia enterophila VJag, an agar and cellulose degrading bacterium.</title>
        <authorList>
            <person name="Poehlein A."/>
            <person name="Jag V."/>
            <person name="Bengelsdorf F."/>
            <person name="Duerre P."/>
            <person name="Daniel R."/>
        </authorList>
    </citation>
    <scope>NUCLEOTIDE SEQUENCE [LARGE SCALE GENOMIC DNA]</scope>
    <source>
        <strain evidence="5 7">VJag</strain>
    </source>
</reference>
<evidence type="ECO:0000256" key="2">
    <source>
        <dbReference type="ARBA" id="ARBA00022741"/>
    </source>
</evidence>
<dbReference type="PANTHER" id="PTHR24220:SF689">
    <property type="entry name" value="LIPOPROTEIN-RELEASING SYSTEM ATP-BINDING PROTEIN LOLD"/>
    <property type="match status" value="1"/>
</dbReference>
<evidence type="ECO:0000256" key="3">
    <source>
        <dbReference type="ARBA" id="ARBA00022840"/>
    </source>
</evidence>
<dbReference type="Proteomes" id="UP000093412">
    <property type="component" value="Unassembled WGS sequence"/>
</dbReference>
<dbReference type="PROSITE" id="PS00211">
    <property type="entry name" value="ABC_TRANSPORTER_1"/>
    <property type="match status" value="1"/>
</dbReference>
<reference evidence="6 8" key="2">
    <citation type="submission" date="2016-06" db="EMBL/GenBank/DDBJ databases">
        <title>Genome sequence of Oerskovia enterophila DSM 43852.</title>
        <authorList>
            <person name="Poehlein A."/>
            <person name="Jag V."/>
            <person name="Bengelsdorf F.R."/>
            <person name="Daniel R."/>
            <person name="Duerre P."/>
        </authorList>
    </citation>
    <scope>NUCLEOTIDE SEQUENCE [LARGE SCALE GENOMIC DNA]</scope>
    <source>
        <strain evidence="6 8">DSM 43852</strain>
    </source>
</reference>
<evidence type="ECO:0000313" key="5">
    <source>
        <dbReference type="EMBL" id="KZM33567.1"/>
    </source>
</evidence>
<dbReference type="GO" id="GO:0022857">
    <property type="term" value="F:transmembrane transporter activity"/>
    <property type="evidence" value="ECO:0007669"/>
    <property type="project" value="TreeGrafter"/>
</dbReference>
<feature type="domain" description="ABC transporter" evidence="4">
    <location>
        <begin position="3"/>
        <end position="213"/>
    </location>
</feature>
<dbReference type="GO" id="GO:0005524">
    <property type="term" value="F:ATP binding"/>
    <property type="evidence" value="ECO:0007669"/>
    <property type="project" value="UniProtKB-KW"/>
</dbReference>